<name>M1ZSZ1_CLOBO</name>
<comment type="caution">
    <text evidence="1">The sequence shown here is derived from an EMBL/GenBank/DDBJ whole genome shotgun (WGS) entry which is preliminary data.</text>
</comment>
<dbReference type="Proteomes" id="UP000011944">
    <property type="component" value="Unassembled WGS sequence"/>
</dbReference>
<accession>M1ZSZ1</accession>
<evidence type="ECO:0000313" key="1">
    <source>
        <dbReference type="EMBL" id="EKN42922.1"/>
    </source>
</evidence>
<reference evidence="1 2" key="2">
    <citation type="submission" date="2013-03" db="EMBL/GenBank/DDBJ databases">
        <title>Diversity in Clostridium botulinum.</title>
        <authorList>
            <person name="Timme R.E."/>
            <person name="Allard M."/>
            <person name="Luo Y."/>
            <person name="Strain E."/>
            <person name="Gonzalez-Escalona N."/>
            <person name="Brown E."/>
        </authorList>
    </citation>
    <scope>NUCLEOTIDE SEQUENCE [LARGE SCALE GENOMIC DNA]</scope>
    <source>
        <strain evidence="1 2">CFSAN001627</strain>
    </source>
</reference>
<evidence type="ECO:0000313" key="2">
    <source>
        <dbReference type="Proteomes" id="UP000011944"/>
    </source>
</evidence>
<sequence length="75" mass="8539">MRKARLLIIGLLIGACTRFIGIARVVEAARIIALAMKNICIAQTMVNLYGSLYMMSMKKKNFFIYDNQIQIKLLN</sequence>
<evidence type="ECO:0008006" key="3">
    <source>
        <dbReference type="Google" id="ProtNLM"/>
    </source>
</evidence>
<gene>
    <name evidence="1" type="ORF">CFSAN001627_03805</name>
</gene>
<dbReference type="EMBL" id="AMXI01000200">
    <property type="protein sequence ID" value="EKN42922.1"/>
    <property type="molecule type" value="Genomic_DNA"/>
</dbReference>
<dbReference type="AlphaFoldDB" id="M1ZSZ1"/>
<proteinExistence type="predicted"/>
<protein>
    <recommendedName>
        <fullName evidence="3">Lipoprotein</fullName>
    </recommendedName>
</protein>
<organism evidence="1 2">
    <name type="scientific">Clostridium botulinum CFSAN001627</name>
    <dbReference type="NCBI Taxonomy" id="1232189"/>
    <lineage>
        <taxon>Bacteria</taxon>
        <taxon>Bacillati</taxon>
        <taxon>Bacillota</taxon>
        <taxon>Clostridia</taxon>
        <taxon>Eubacteriales</taxon>
        <taxon>Clostridiaceae</taxon>
        <taxon>Clostridium</taxon>
    </lineage>
</organism>
<dbReference type="PROSITE" id="PS51257">
    <property type="entry name" value="PROKAR_LIPOPROTEIN"/>
    <property type="match status" value="1"/>
</dbReference>
<reference evidence="1 2" key="1">
    <citation type="submission" date="2012-10" db="EMBL/GenBank/DDBJ databases">
        <authorList>
            <person name="Strain E.A."/>
            <person name="Brown E."/>
            <person name="Allard M.W."/>
            <person name="Gonzalez-Escalona N."/>
            <person name="Timme R."/>
        </authorList>
    </citation>
    <scope>NUCLEOTIDE SEQUENCE [LARGE SCALE GENOMIC DNA]</scope>
    <source>
        <strain evidence="1 2">CFSAN001627</strain>
    </source>
</reference>